<sequence>MSALLRDYEYKTFFSGPASFFKKCGNILKSRSETTGQVFFYSEYPYSAIILFR</sequence>
<evidence type="ECO:0000313" key="11">
    <source>
        <dbReference type="EMBL" id="QTA91150.1"/>
    </source>
</evidence>
<dbReference type="EMBL" id="CP061800">
    <property type="protein sequence ID" value="QTA85467.1"/>
    <property type="molecule type" value="Genomic_DNA"/>
</dbReference>
<organism evidence="9 12">
    <name type="scientific">Desulfonema magnum</name>
    <dbReference type="NCBI Taxonomy" id="45655"/>
    <lineage>
        <taxon>Bacteria</taxon>
        <taxon>Pseudomonadati</taxon>
        <taxon>Thermodesulfobacteriota</taxon>
        <taxon>Desulfobacteria</taxon>
        <taxon>Desulfobacterales</taxon>
        <taxon>Desulfococcaceae</taxon>
        <taxon>Desulfonema</taxon>
    </lineage>
</organism>
<evidence type="ECO:0000313" key="2">
    <source>
        <dbReference type="EMBL" id="QTA86827.1"/>
    </source>
</evidence>
<dbReference type="EMBL" id="CP061800">
    <property type="protein sequence ID" value="QTA86827.1"/>
    <property type="molecule type" value="Genomic_DNA"/>
</dbReference>
<dbReference type="EMBL" id="CP061800">
    <property type="protein sequence ID" value="QTA89275.1"/>
    <property type="molecule type" value="Genomic_DNA"/>
</dbReference>
<protein>
    <submittedName>
        <fullName evidence="9">Uncharacterized protein</fullName>
    </submittedName>
</protein>
<evidence type="ECO:0000313" key="6">
    <source>
        <dbReference type="EMBL" id="QTA88411.1"/>
    </source>
</evidence>
<dbReference type="KEGG" id="dmm:dnm_053160"/>
<dbReference type="EMBL" id="CP061800">
    <property type="protein sequence ID" value="QTA89268.1"/>
    <property type="molecule type" value="Genomic_DNA"/>
</dbReference>
<dbReference type="KEGG" id="dmm:dnm_044560"/>
<dbReference type="KEGG" id="dmm:dnm_028530"/>
<dbReference type="EMBL" id="CP061800">
    <property type="protein sequence ID" value="QTA88411.1"/>
    <property type="molecule type" value="Genomic_DNA"/>
</dbReference>
<proteinExistence type="predicted"/>
<evidence type="ECO:0000313" key="9">
    <source>
        <dbReference type="EMBL" id="QTA89268.1"/>
    </source>
</evidence>
<reference evidence="9" key="1">
    <citation type="journal article" date="2021" name="Microb. Physiol.">
        <title>Proteogenomic Insights into the Physiology of Marine, Sulfate-Reducing, Filamentous Desulfonema limicola and Desulfonema magnum.</title>
        <authorList>
            <person name="Schnaars V."/>
            <person name="Wohlbrand L."/>
            <person name="Scheve S."/>
            <person name="Hinrichs C."/>
            <person name="Reinhardt R."/>
            <person name="Rabus R."/>
        </authorList>
    </citation>
    <scope>NUCLEOTIDE SEQUENCE</scope>
    <source>
        <strain evidence="9">4be13</strain>
    </source>
</reference>
<dbReference type="EMBL" id="CP061800">
    <property type="protein sequence ID" value="QTA86829.1"/>
    <property type="molecule type" value="Genomic_DNA"/>
</dbReference>
<gene>
    <name evidence="1" type="ORF">dnm_014780</name>
    <name evidence="2" type="ORF">dnm_028510</name>
    <name evidence="3" type="ORF">dnm_028530</name>
    <name evidence="4" type="ORF">dnm_028550</name>
    <name evidence="5" type="ORF">dnm_039860</name>
    <name evidence="6" type="ORF">dnm_044560</name>
    <name evidence="7" type="ORF">dnm_050360</name>
    <name evidence="8" type="ORF">dnm_053160</name>
    <name evidence="9" type="ORF">dnm_053180</name>
    <name evidence="10" type="ORF">dnm_053250</name>
    <name evidence="11" type="ORF">dnm_072150</name>
</gene>
<dbReference type="EMBL" id="CP061800">
    <property type="protein sequence ID" value="QTA91150.1"/>
    <property type="molecule type" value="Genomic_DNA"/>
</dbReference>
<dbReference type="KEGG" id="dmm:dnm_028550"/>
<dbReference type="EMBL" id="CP061800">
    <property type="protein sequence ID" value="QTA86831.1"/>
    <property type="molecule type" value="Genomic_DNA"/>
</dbReference>
<evidence type="ECO:0000313" key="8">
    <source>
        <dbReference type="EMBL" id="QTA89266.1"/>
    </source>
</evidence>
<evidence type="ECO:0000313" key="7">
    <source>
        <dbReference type="EMBL" id="QTA88991.1"/>
    </source>
</evidence>
<dbReference type="EMBL" id="CP061800">
    <property type="protein sequence ID" value="QTA87947.1"/>
    <property type="molecule type" value="Genomic_DNA"/>
</dbReference>
<evidence type="ECO:0000313" key="1">
    <source>
        <dbReference type="EMBL" id="QTA85467.1"/>
    </source>
</evidence>
<dbReference type="KEGG" id="dmm:dnm_039860"/>
<accession>A0A975BQ15</accession>
<dbReference type="KEGG" id="dmm:dnm_053250"/>
<evidence type="ECO:0000313" key="4">
    <source>
        <dbReference type="EMBL" id="QTA86831.1"/>
    </source>
</evidence>
<name>A0A975BQ15_9BACT</name>
<evidence type="ECO:0000313" key="10">
    <source>
        <dbReference type="EMBL" id="QTA89275.1"/>
    </source>
</evidence>
<dbReference type="AlphaFoldDB" id="A0A975BQ15"/>
<evidence type="ECO:0000313" key="3">
    <source>
        <dbReference type="EMBL" id="QTA86829.1"/>
    </source>
</evidence>
<dbReference type="Proteomes" id="UP000663722">
    <property type="component" value="Chromosome"/>
</dbReference>
<evidence type="ECO:0000313" key="12">
    <source>
        <dbReference type="Proteomes" id="UP000663722"/>
    </source>
</evidence>
<dbReference type="KEGG" id="dmm:dnm_050360"/>
<dbReference type="EMBL" id="CP061800">
    <property type="protein sequence ID" value="QTA89266.1"/>
    <property type="molecule type" value="Genomic_DNA"/>
</dbReference>
<dbReference type="KEGG" id="dmm:dnm_014780"/>
<keyword evidence="12" id="KW-1185">Reference proteome</keyword>
<evidence type="ECO:0000313" key="5">
    <source>
        <dbReference type="EMBL" id="QTA87947.1"/>
    </source>
</evidence>
<dbReference type="KEGG" id="dmm:dnm_053180"/>
<dbReference type="EMBL" id="CP061800">
    <property type="protein sequence ID" value="QTA88991.1"/>
    <property type="molecule type" value="Genomic_DNA"/>
</dbReference>
<dbReference type="KEGG" id="dmm:dnm_072150"/>
<dbReference type="KEGG" id="dmm:dnm_028510"/>